<dbReference type="AlphaFoldDB" id="A0A4R1PWW3"/>
<evidence type="ECO:0000256" key="1">
    <source>
        <dbReference type="ARBA" id="ARBA00023015"/>
    </source>
</evidence>
<dbReference type="RefSeq" id="WP_132080698.1">
    <property type="nucleotide sequence ID" value="NZ_DAMAKO010000006.1"/>
</dbReference>
<keyword evidence="3" id="KW-0804">Transcription</keyword>
<gene>
    <name evidence="5" type="ORF">EV210_107221</name>
</gene>
<sequence length="255" mass="29300">MQVKEHIQETIRMAFLCTHIPICSFEFDGTPLSSAGYSRQLEERLYRQNIFEQAKQQLLAATEEQSVTITCSNSLAYTAFLICAKNSNRGLHILGPYTTCPQTTVPGILYKPQCCIPHIITLIRNIAADSLYVKQKVTAFYQMPYSLYVKKALDCLDARYHEPFTLDDIAKTLSISKSYFCSLFKKETGKTFSRYLNEIRIEKSKELLVKETGSILDVALAVGFNNQNYYTVLFKKFTKFTPLEFRNNQYLTHAR</sequence>
<keyword evidence="6" id="KW-1185">Reference proteome</keyword>
<evidence type="ECO:0000259" key="4">
    <source>
        <dbReference type="PROSITE" id="PS01124"/>
    </source>
</evidence>
<keyword evidence="1" id="KW-0805">Transcription regulation</keyword>
<keyword evidence="2" id="KW-0238">DNA-binding</keyword>
<dbReference type="Proteomes" id="UP000295063">
    <property type="component" value="Unassembled WGS sequence"/>
</dbReference>
<dbReference type="PANTHER" id="PTHR43280:SF28">
    <property type="entry name" value="HTH-TYPE TRANSCRIPTIONAL ACTIVATOR RHAS"/>
    <property type="match status" value="1"/>
</dbReference>
<proteinExistence type="predicted"/>
<comment type="caution">
    <text evidence="5">The sequence shown here is derived from an EMBL/GenBank/DDBJ whole genome shotgun (WGS) entry which is preliminary data.</text>
</comment>
<accession>A0A4R1PWW3</accession>
<name>A0A4R1PWW3_9FIRM</name>
<dbReference type="InterPro" id="IPR009057">
    <property type="entry name" value="Homeodomain-like_sf"/>
</dbReference>
<dbReference type="PROSITE" id="PS00041">
    <property type="entry name" value="HTH_ARAC_FAMILY_1"/>
    <property type="match status" value="1"/>
</dbReference>
<dbReference type="OrthoDB" id="1677563at2"/>
<evidence type="ECO:0000256" key="3">
    <source>
        <dbReference type="ARBA" id="ARBA00023163"/>
    </source>
</evidence>
<dbReference type="EMBL" id="SLUI01000007">
    <property type="protein sequence ID" value="TCL36956.1"/>
    <property type="molecule type" value="Genomic_DNA"/>
</dbReference>
<dbReference type="GO" id="GO:0003700">
    <property type="term" value="F:DNA-binding transcription factor activity"/>
    <property type="evidence" value="ECO:0007669"/>
    <property type="project" value="InterPro"/>
</dbReference>
<dbReference type="SMART" id="SM00342">
    <property type="entry name" value="HTH_ARAC"/>
    <property type="match status" value="1"/>
</dbReference>
<feature type="domain" description="HTH araC/xylS-type" evidence="4">
    <location>
        <begin position="150"/>
        <end position="248"/>
    </location>
</feature>
<evidence type="ECO:0000313" key="6">
    <source>
        <dbReference type="Proteomes" id="UP000295063"/>
    </source>
</evidence>
<organism evidence="5 6">
    <name type="scientific">Anaerospora hongkongensis</name>
    <dbReference type="NCBI Taxonomy" id="244830"/>
    <lineage>
        <taxon>Bacteria</taxon>
        <taxon>Bacillati</taxon>
        <taxon>Bacillota</taxon>
        <taxon>Negativicutes</taxon>
        <taxon>Selenomonadales</taxon>
        <taxon>Sporomusaceae</taxon>
        <taxon>Anaerospora</taxon>
    </lineage>
</organism>
<evidence type="ECO:0000256" key="2">
    <source>
        <dbReference type="ARBA" id="ARBA00023125"/>
    </source>
</evidence>
<dbReference type="GO" id="GO:0043565">
    <property type="term" value="F:sequence-specific DNA binding"/>
    <property type="evidence" value="ECO:0007669"/>
    <property type="project" value="InterPro"/>
</dbReference>
<evidence type="ECO:0000313" key="5">
    <source>
        <dbReference type="EMBL" id="TCL36956.1"/>
    </source>
</evidence>
<protein>
    <submittedName>
        <fullName evidence="5">Helix-turn-helix protein</fullName>
    </submittedName>
</protein>
<dbReference type="Pfam" id="PF12833">
    <property type="entry name" value="HTH_18"/>
    <property type="match status" value="1"/>
</dbReference>
<dbReference type="InterPro" id="IPR018060">
    <property type="entry name" value="HTH_AraC"/>
</dbReference>
<dbReference type="SUPFAM" id="SSF46689">
    <property type="entry name" value="Homeodomain-like"/>
    <property type="match status" value="2"/>
</dbReference>
<dbReference type="InterPro" id="IPR018062">
    <property type="entry name" value="HTH_AraC-typ_CS"/>
</dbReference>
<dbReference type="Gene3D" id="1.10.10.60">
    <property type="entry name" value="Homeodomain-like"/>
    <property type="match status" value="2"/>
</dbReference>
<dbReference type="PROSITE" id="PS01124">
    <property type="entry name" value="HTH_ARAC_FAMILY_2"/>
    <property type="match status" value="1"/>
</dbReference>
<dbReference type="PANTHER" id="PTHR43280">
    <property type="entry name" value="ARAC-FAMILY TRANSCRIPTIONAL REGULATOR"/>
    <property type="match status" value="1"/>
</dbReference>
<reference evidence="5 6" key="1">
    <citation type="submission" date="2019-03" db="EMBL/GenBank/DDBJ databases">
        <title>Genomic Encyclopedia of Type Strains, Phase IV (KMG-IV): sequencing the most valuable type-strain genomes for metagenomic binning, comparative biology and taxonomic classification.</title>
        <authorList>
            <person name="Goeker M."/>
        </authorList>
    </citation>
    <scope>NUCLEOTIDE SEQUENCE [LARGE SCALE GENOMIC DNA]</scope>
    <source>
        <strain evidence="5 6">DSM 15969</strain>
    </source>
</reference>